<sequence length="109" mass="11096">MTLRQITLALTAVASLGMAGCNSIAGSTNMLTDEKIRSSTGGALGYAPADLTIVSRRTDGTNTYVAVKAKDKKEFNCIINGGNLLTMGMTNPASCAKKGEPIKGAGLGG</sequence>
<dbReference type="AlphaFoldDB" id="A0A0N0GQP6"/>
<keyword evidence="1" id="KW-0732">Signal</keyword>
<proteinExistence type="predicted"/>
<dbReference type="PROSITE" id="PS51257">
    <property type="entry name" value="PROKAR_LIPOPROTEIN"/>
    <property type="match status" value="1"/>
</dbReference>
<evidence type="ECO:0008006" key="4">
    <source>
        <dbReference type="Google" id="ProtNLM"/>
    </source>
</evidence>
<name>A0A0N0GQP6_9NEIS</name>
<feature type="chain" id="PRO_5005849869" description="Lipoprotein" evidence="1">
    <location>
        <begin position="26"/>
        <end position="109"/>
    </location>
</feature>
<evidence type="ECO:0000313" key="2">
    <source>
        <dbReference type="EMBL" id="KPC54830.1"/>
    </source>
</evidence>
<protein>
    <recommendedName>
        <fullName evidence="4">Lipoprotein</fullName>
    </recommendedName>
</protein>
<dbReference type="Proteomes" id="UP000037939">
    <property type="component" value="Unassembled WGS sequence"/>
</dbReference>
<feature type="signal peptide" evidence="1">
    <location>
        <begin position="1"/>
        <end position="25"/>
    </location>
</feature>
<organism evidence="2 3">
    <name type="scientific">Amantichitinum ursilacus</name>
    <dbReference type="NCBI Taxonomy" id="857265"/>
    <lineage>
        <taxon>Bacteria</taxon>
        <taxon>Pseudomonadati</taxon>
        <taxon>Pseudomonadota</taxon>
        <taxon>Betaproteobacteria</taxon>
        <taxon>Neisseriales</taxon>
        <taxon>Chitinibacteraceae</taxon>
        <taxon>Amantichitinum</taxon>
    </lineage>
</organism>
<dbReference type="OrthoDB" id="6885719at2"/>
<reference evidence="2 3" key="1">
    <citation type="submission" date="2015-07" db="EMBL/GenBank/DDBJ databases">
        <title>Draft genome sequence of the Amantichitinum ursilacus IGB-41, a new chitin-degrading bacterium.</title>
        <authorList>
            <person name="Kirstahler P."/>
            <person name="Guenther M."/>
            <person name="Grumaz C."/>
            <person name="Rupp S."/>
            <person name="Zibek S."/>
            <person name="Sohn K."/>
        </authorList>
    </citation>
    <scope>NUCLEOTIDE SEQUENCE [LARGE SCALE GENOMIC DNA]</scope>
    <source>
        <strain evidence="2 3">IGB-41</strain>
    </source>
</reference>
<gene>
    <name evidence="2" type="ORF">WG78_04635</name>
</gene>
<comment type="caution">
    <text evidence="2">The sequence shown here is derived from an EMBL/GenBank/DDBJ whole genome shotgun (WGS) entry which is preliminary data.</text>
</comment>
<accession>A0A0N0GQP6</accession>
<dbReference type="EMBL" id="LAQT01000002">
    <property type="protein sequence ID" value="KPC54830.1"/>
    <property type="molecule type" value="Genomic_DNA"/>
</dbReference>
<dbReference type="RefSeq" id="WP_053936596.1">
    <property type="nucleotide sequence ID" value="NZ_LAQT01000002.1"/>
</dbReference>
<evidence type="ECO:0000256" key="1">
    <source>
        <dbReference type="SAM" id="SignalP"/>
    </source>
</evidence>
<evidence type="ECO:0000313" key="3">
    <source>
        <dbReference type="Proteomes" id="UP000037939"/>
    </source>
</evidence>
<keyword evidence="3" id="KW-1185">Reference proteome</keyword>